<dbReference type="AlphaFoldDB" id="A0A418YDZ2"/>
<gene>
    <name evidence="2" type="ORF">D1Z90_11805</name>
</gene>
<evidence type="ECO:0000256" key="1">
    <source>
        <dbReference type="SAM" id="Coils"/>
    </source>
</evidence>
<keyword evidence="1" id="KW-0175">Coiled coil</keyword>
<proteinExistence type="predicted"/>
<keyword evidence="3" id="KW-1185">Reference proteome</keyword>
<sequence length="312" mass="34459">MSVYDSTNGTWAWNFGVYSETSVTANVIVDGANTTVTKTAAQLKAIDLEMDPHAVLVALNASGETLRYQFGVESDFSGVNPSLATLKSSNQVTIGSNGEVVFNDPSDMEQYLKYIELSAGGSLIFNGTELSSDTVGYELQTLVISDIQEDISALNQLVTDLSSLDTWLQDEEKIEKNGKITIDCYDTDGSYYKAMTEQFPSLSAADRKSFLHDTNNSYVEWMGLSVSTSNDPGTDYRFGTHKLEIHGRNMEIYANDFSNAQEEIRNLVKEKSTQAEQLSTDFQTRNSRYNSLVEAMSSYASTYFDALKGLNS</sequence>
<organism evidence="2 3">
    <name type="scientific">Motilimonas pumila</name>
    <dbReference type="NCBI Taxonomy" id="2303987"/>
    <lineage>
        <taxon>Bacteria</taxon>
        <taxon>Pseudomonadati</taxon>
        <taxon>Pseudomonadota</taxon>
        <taxon>Gammaproteobacteria</taxon>
        <taxon>Alteromonadales</taxon>
        <taxon>Alteromonadales genera incertae sedis</taxon>
        <taxon>Motilimonas</taxon>
    </lineage>
</organism>
<accession>A0A418YDZ2</accession>
<feature type="coiled-coil region" evidence="1">
    <location>
        <begin position="250"/>
        <end position="277"/>
    </location>
</feature>
<comment type="caution">
    <text evidence="2">The sequence shown here is derived from an EMBL/GenBank/DDBJ whole genome shotgun (WGS) entry which is preliminary data.</text>
</comment>
<name>A0A418YDZ2_9GAMM</name>
<dbReference type="RefSeq" id="WP_119910968.1">
    <property type="nucleotide sequence ID" value="NZ_QZCH01000014.1"/>
</dbReference>
<reference evidence="2 3" key="1">
    <citation type="submission" date="2018-09" db="EMBL/GenBank/DDBJ databases">
        <authorList>
            <person name="Wang F."/>
        </authorList>
    </citation>
    <scope>NUCLEOTIDE SEQUENCE [LARGE SCALE GENOMIC DNA]</scope>
    <source>
        <strain evidence="2 3">PLHSC7-2</strain>
    </source>
</reference>
<evidence type="ECO:0000313" key="3">
    <source>
        <dbReference type="Proteomes" id="UP000283255"/>
    </source>
</evidence>
<protein>
    <submittedName>
        <fullName evidence="2">Uncharacterized protein</fullName>
    </submittedName>
</protein>
<dbReference type="Proteomes" id="UP000283255">
    <property type="component" value="Unassembled WGS sequence"/>
</dbReference>
<dbReference type="OrthoDB" id="6317815at2"/>
<dbReference type="EMBL" id="QZCH01000014">
    <property type="protein sequence ID" value="RJG42767.1"/>
    <property type="molecule type" value="Genomic_DNA"/>
</dbReference>
<reference evidence="2 3" key="2">
    <citation type="submission" date="2019-01" db="EMBL/GenBank/DDBJ databases">
        <title>Motilimonas pumilus sp. nov., isolated from the gut of sea cucumber (Apostichopus japonicus).</title>
        <authorList>
            <person name="Wang F.-Q."/>
            <person name="Ren L.-H."/>
            <person name="Lin Y.-W."/>
            <person name="Sun G.-H."/>
            <person name="Du Z.-J."/>
            <person name="Zhao J.-X."/>
            <person name="Liu X.-J."/>
            <person name="Liu L.-J."/>
        </authorList>
    </citation>
    <scope>NUCLEOTIDE SEQUENCE [LARGE SCALE GENOMIC DNA]</scope>
    <source>
        <strain evidence="2 3">PLHSC7-2</strain>
    </source>
</reference>
<evidence type="ECO:0000313" key="2">
    <source>
        <dbReference type="EMBL" id="RJG42767.1"/>
    </source>
</evidence>